<dbReference type="EMBL" id="AGSI01000004">
    <property type="protein sequence ID" value="EIE25252.1"/>
    <property type="molecule type" value="Genomic_DNA"/>
</dbReference>
<accession>I0Z3N3</accession>
<dbReference type="KEGG" id="csl:COCSUDRAFT_32594"/>
<proteinExistence type="predicted"/>
<name>I0Z3N3_COCSC</name>
<keyword evidence="3" id="KW-1185">Reference proteome</keyword>
<sequence>MIMLFLLLSVGCKWLLNHRVLHNEVAKSTPQAGGLLWRGCPIRCVRVQEGW</sequence>
<feature type="chain" id="PRO_5003637472" evidence="1">
    <location>
        <begin position="18"/>
        <end position="51"/>
    </location>
</feature>
<organism evidence="2 3">
    <name type="scientific">Coccomyxa subellipsoidea (strain C-169)</name>
    <name type="common">Green microalga</name>
    <dbReference type="NCBI Taxonomy" id="574566"/>
    <lineage>
        <taxon>Eukaryota</taxon>
        <taxon>Viridiplantae</taxon>
        <taxon>Chlorophyta</taxon>
        <taxon>core chlorophytes</taxon>
        <taxon>Trebouxiophyceae</taxon>
        <taxon>Trebouxiophyceae incertae sedis</taxon>
        <taxon>Coccomyxaceae</taxon>
        <taxon>Coccomyxa</taxon>
        <taxon>Coccomyxa subellipsoidea</taxon>
    </lineage>
</organism>
<protein>
    <submittedName>
        <fullName evidence="2">Uncharacterized protein</fullName>
    </submittedName>
</protein>
<dbReference type="GeneID" id="17043619"/>
<feature type="signal peptide" evidence="1">
    <location>
        <begin position="1"/>
        <end position="17"/>
    </location>
</feature>
<reference evidence="2 3" key="1">
    <citation type="journal article" date="2012" name="Genome Biol.">
        <title>The genome of the polar eukaryotic microalga coccomyxa subellipsoidea reveals traits of cold adaptation.</title>
        <authorList>
            <person name="Blanc G."/>
            <person name="Agarkova I."/>
            <person name="Grimwood J."/>
            <person name="Kuo A."/>
            <person name="Brueggeman A."/>
            <person name="Dunigan D."/>
            <person name="Gurnon J."/>
            <person name="Ladunga I."/>
            <person name="Lindquist E."/>
            <person name="Lucas S."/>
            <person name="Pangilinan J."/>
            <person name="Proschold T."/>
            <person name="Salamov A."/>
            <person name="Schmutz J."/>
            <person name="Weeks D."/>
            <person name="Yamada T."/>
            <person name="Claverie J.M."/>
            <person name="Grigoriev I."/>
            <person name="Van Etten J."/>
            <person name="Lomsadze A."/>
            <person name="Borodovsky M."/>
        </authorList>
    </citation>
    <scope>NUCLEOTIDE SEQUENCE [LARGE SCALE GENOMIC DNA]</scope>
    <source>
        <strain evidence="2 3">C-169</strain>
    </source>
</reference>
<dbReference type="RefSeq" id="XP_005649796.1">
    <property type="nucleotide sequence ID" value="XM_005649739.1"/>
</dbReference>
<evidence type="ECO:0000313" key="2">
    <source>
        <dbReference type="EMBL" id="EIE25252.1"/>
    </source>
</evidence>
<evidence type="ECO:0000313" key="3">
    <source>
        <dbReference type="Proteomes" id="UP000007264"/>
    </source>
</evidence>
<gene>
    <name evidence="2" type="ORF">COCSUDRAFT_32594</name>
</gene>
<evidence type="ECO:0000256" key="1">
    <source>
        <dbReference type="SAM" id="SignalP"/>
    </source>
</evidence>
<dbReference type="AlphaFoldDB" id="I0Z3N3"/>
<comment type="caution">
    <text evidence="2">The sequence shown here is derived from an EMBL/GenBank/DDBJ whole genome shotgun (WGS) entry which is preliminary data.</text>
</comment>
<dbReference type="Proteomes" id="UP000007264">
    <property type="component" value="Unassembled WGS sequence"/>
</dbReference>
<keyword evidence="1" id="KW-0732">Signal</keyword>